<dbReference type="HOGENOM" id="CLU_3029925_0_0_6"/>
<accession>D4ZIZ4</accession>
<sequence length="55" mass="6089">MSCLLVFMTVINLNYPVGIEAIFSNSLASSKSRLINLVTFCMAKSYFSLAIEFCS</sequence>
<dbReference type="KEGG" id="svo:SVI_1672"/>
<reference evidence="2" key="1">
    <citation type="journal article" date="2010" name="Mol. Biosyst.">
        <title>Complete genome sequence and comparative analysis of Shewanella violacea, a psychrophilic and piezophilic bacterium from deep sea floor sediments.</title>
        <authorList>
            <person name="Aono E."/>
            <person name="Baba T."/>
            <person name="Ara T."/>
            <person name="Nishi T."/>
            <person name="Nakamichi T."/>
            <person name="Inamoto E."/>
            <person name="Toyonaga H."/>
            <person name="Hasegawa M."/>
            <person name="Takai Y."/>
            <person name="Okumura Y."/>
            <person name="Baba M."/>
            <person name="Tomita M."/>
            <person name="Kato C."/>
            <person name="Oshima T."/>
            <person name="Nakasone K."/>
            <person name="Mori H."/>
        </authorList>
    </citation>
    <scope>NUCLEOTIDE SEQUENCE [LARGE SCALE GENOMIC DNA]</scope>
    <source>
        <strain evidence="2">JCM 10179 / CIP 106290 / LMG 19151 / DSS12</strain>
    </source>
</reference>
<organism evidence="1 2">
    <name type="scientific">Shewanella violacea (strain JCM 10179 / CIP 106290 / LMG 19151 / DSS12)</name>
    <dbReference type="NCBI Taxonomy" id="637905"/>
    <lineage>
        <taxon>Bacteria</taxon>
        <taxon>Pseudomonadati</taxon>
        <taxon>Pseudomonadota</taxon>
        <taxon>Gammaproteobacteria</taxon>
        <taxon>Alteromonadales</taxon>
        <taxon>Shewanellaceae</taxon>
        <taxon>Shewanella</taxon>
    </lineage>
</organism>
<dbReference type="Proteomes" id="UP000002350">
    <property type="component" value="Chromosome"/>
</dbReference>
<protein>
    <submittedName>
        <fullName evidence="1">Uncharacterized protein</fullName>
    </submittedName>
</protein>
<proteinExistence type="predicted"/>
<evidence type="ECO:0000313" key="2">
    <source>
        <dbReference type="Proteomes" id="UP000002350"/>
    </source>
</evidence>
<name>D4ZIZ4_SHEVD</name>
<keyword evidence="2" id="KW-1185">Reference proteome</keyword>
<evidence type="ECO:0000313" key="1">
    <source>
        <dbReference type="EMBL" id="BAJ01643.1"/>
    </source>
</evidence>
<gene>
    <name evidence="1" type="ordered locus">SVI_1672</name>
</gene>
<dbReference type="EMBL" id="AP011177">
    <property type="protein sequence ID" value="BAJ01643.1"/>
    <property type="molecule type" value="Genomic_DNA"/>
</dbReference>
<dbReference type="AlphaFoldDB" id="D4ZIZ4"/>